<sequence length="170" mass="18842">MKEHSQGEQAVVQWRQVAQAGGPAREPRAAFGAGAGRHRNRARRRRCRQRCQQRQRRRHASPRASMRDTFLASSPRELSHARAELPLVYRLANGTAVRRVLSGWRPAERPRANTGGGAGAAESGPALLLVAASRLLATAKLSTNKTLTMRYKTKTVYCLNIKITDFCVTL</sequence>
<dbReference type="EMBL" id="CAKOGL010000007">
    <property type="protein sequence ID" value="CAH2088173.1"/>
    <property type="molecule type" value="Genomic_DNA"/>
</dbReference>
<name>A0AAU9TQG7_EUPED</name>
<keyword evidence="3" id="KW-1185">Reference proteome</keyword>
<proteinExistence type="predicted"/>
<feature type="compositionally biased region" description="Basic residues" evidence="1">
    <location>
        <begin position="36"/>
        <end position="61"/>
    </location>
</feature>
<dbReference type="AlphaFoldDB" id="A0AAU9TQG7"/>
<feature type="region of interest" description="Disordered" evidence="1">
    <location>
        <begin position="1"/>
        <end position="66"/>
    </location>
</feature>
<accession>A0AAU9TQG7</accession>
<reference evidence="2" key="1">
    <citation type="submission" date="2022-03" db="EMBL/GenBank/DDBJ databases">
        <authorList>
            <person name="Tunstrom K."/>
        </authorList>
    </citation>
    <scope>NUCLEOTIDE SEQUENCE</scope>
</reference>
<evidence type="ECO:0000313" key="2">
    <source>
        <dbReference type="EMBL" id="CAH2088173.1"/>
    </source>
</evidence>
<dbReference type="Proteomes" id="UP001153954">
    <property type="component" value="Unassembled WGS sequence"/>
</dbReference>
<gene>
    <name evidence="2" type="ORF">EEDITHA_LOCUS4361</name>
</gene>
<feature type="compositionally biased region" description="Low complexity" evidence="1">
    <location>
        <begin position="9"/>
        <end position="32"/>
    </location>
</feature>
<protein>
    <submittedName>
        <fullName evidence="2">Uncharacterized protein</fullName>
    </submittedName>
</protein>
<comment type="caution">
    <text evidence="2">The sequence shown here is derived from an EMBL/GenBank/DDBJ whole genome shotgun (WGS) entry which is preliminary data.</text>
</comment>
<evidence type="ECO:0000256" key="1">
    <source>
        <dbReference type="SAM" id="MobiDB-lite"/>
    </source>
</evidence>
<evidence type="ECO:0000313" key="3">
    <source>
        <dbReference type="Proteomes" id="UP001153954"/>
    </source>
</evidence>
<organism evidence="2 3">
    <name type="scientific">Euphydryas editha</name>
    <name type="common">Edith's checkerspot</name>
    <dbReference type="NCBI Taxonomy" id="104508"/>
    <lineage>
        <taxon>Eukaryota</taxon>
        <taxon>Metazoa</taxon>
        <taxon>Ecdysozoa</taxon>
        <taxon>Arthropoda</taxon>
        <taxon>Hexapoda</taxon>
        <taxon>Insecta</taxon>
        <taxon>Pterygota</taxon>
        <taxon>Neoptera</taxon>
        <taxon>Endopterygota</taxon>
        <taxon>Lepidoptera</taxon>
        <taxon>Glossata</taxon>
        <taxon>Ditrysia</taxon>
        <taxon>Papilionoidea</taxon>
        <taxon>Nymphalidae</taxon>
        <taxon>Nymphalinae</taxon>
        <taxon>Euphydryas</taxon>
    </lineage>
</organism>